<dbReference type="RefSeq" id="WP_209944252.1">
    <property type="nucleotide sequence ID" value="NZ_JAGGJU010000004.1"/>
</dbReference>
<comment type="catalytic activity">
    <reaction evidence="10">
        <text>L-cysteine + L-glutamate + ATP = gamma-L-glutamyl-L-cysteine + ADP + phosphate + H(+)</text>
        <dbReference type="Rhea" id="RHEA:13285"/>
        <dbReference type="ChEBI" id="CHEBI:15378"/>
        <dbReference type="ChEBI" id="CHEBI:29985"/>
        <dbReference type="ChEBI" id="CHEBI:30616"/>
        <dbReference type="ChEBI" id="CHEBI:35235"/>
        <dbReference type="ChEBI" id="CHEBI:43474"/>
        <dbReference type="ChEBI" id="CHEBI:58173"/>
        <dbReference type="ChEBI" id="CHEBI:456216"/>
        <dbReference type="EC" id="6.3.2.2"/>
    </reaction>
</comment>
<dbReference type="NCBIfam" id="TIGR01436">
    <property type="entry name" value="glu_cys_lig_pln"/>
    <property type="match status" value="1"/>
</dbReference>
<evidence type="ECO:0000256" key="3">
    <source>
        <dbReference type="ARBA" id="ARBA00011153"/>
    </source>
</evidence>
<accession>A0ABS4DXT4</accession>
<dbReference type="Gene3D" id="3.30.590.20">
    <property type="match status" value="1"/>
</dbReference>
<dbReference type="InterPro" id="IPR014746">
    <property type="entry name" value="Gln_synth/guanido_kin_cat_dom"/>
</dbReference>
<keyword evidence="6 10" id="KW-0547">Nucleotide-binding</keyword>
<evidence type="ECO:0000256" key="2">
    <source>
        <dbReference type="ARBA" id="ARBA00010253"/>
    </source>
</evidence>
<dbReference type="PANTHER" id="PTHR34378">
    <property type="entry name" value="GLUTAMATE--CYSTEINE LIGASE, CHLOROPLASTIC"/>
    <property type="match status" value="1"/>
</dbReference>
<keyword evidence="8" id="KW-0809">Transit peptide</keyword>
<comment type="similarity">
    <text evidence="10">Belongs to the glutamate--cysteine ligase type 2 family. EgtA subfamily.</text>
</comment>
<evidence type="ECO:0000256" key="7">
    <source>
        <dbReference type="ARBA" id="ARBA00022840"/>
    </source>
</evidence>
<evidence type="ECO:0000256" key="10">
    <source>
        <dbReference type="PIRNR" id="PIRNR017901"/>
    </source>
</evidence>
<keyword evidence="9" id="KW-1015">Disulfide bond</keyword>
<evidence type="ECO:0000313" key="11">
    <source>
        <dbReference type="EMBL" id="MBP1850500.1"/>
    </source>
</evidence>
<sequence length="457" mass="50642">MARDTTDDTPIHAVEELVAYLAEGCKPESDFRIGTEHEKFAFFKDSHAPVPYHGDASISALLTGMQSRLGWEPIMDGDNIIGLAGGSGEGAISIEPGGQFELSGAPVETLHETCRESNQHLAMLREIAEPMGIRFLGIGGSPKWTLTETPRMPKSRYDIMTRYMPKVGTKGLDMMYRTCTIQVNLDFSSEADMRKKMRVGMKLQPIATALFASSPFTEGTLNGLKSWRGDIWGDVDNNRSGVPPFTLTDDFGFADYVEWALDVPMYFIVRDGRYRDCTAITFRQFMAGALKGEIAAWEPTMGDWTNHLSTLFPDVRLKRFLEMRGADGGPWRRICALSSFWVGLLYDGEALDAADQYTKDWGYDDVIGLRNTVPAGGLDAALGNRSVHAIARDLVGLSRDGLKRRGRLNAEGQDEGVFLASLDEILAKRGTLADDLIGLFNGRWNGSVEPVFEEYQY</sequence>
<dbReference type="InterPro" id="IPR006336">
    <property type="entry name" value="GCS2"/>
</dbReference>
<evidence type="ECO:0000256" key="4">
    <source>
        <dbReference type="ARBA" id="ARBA00022598"/>
    </source>
</evidence>
<comment type="subunit">
    <text evidence="3">Homodimer or monomer when oxidized or reduced, respectively.</text>
</comment>
<dbReference type="EC" id="6.3.2.2" evidence="10"/>
<comment type="pathway">
    <text evidence="1">Sulfur metabolism; glutathione biosynthesis; glutathione from L-cysteine and L-glutamate: step 1/2.</text>
</comment>
<name>A0ABS4DXT4_9HYPH</name>
<dbReference type="InterPro" id="IPR011556">
    <property type="entry name" value="Glut_cys_lig_pln_type"/>
</dbReference>
<comment type="similarity">
    <text evidence="2">Belongs to the carboxylate-amine ligase family. Glutamate--cysteine ligase type 2 subfamily.</text>
</comment>
<reference evidence="11 12" key="1">
    <citation type="submission" date="2021-03" db="EMBL/GenBank/DDBJ databases">
        <title>Genomic Encyclopedia of Type Strains, Phase IV (KMG-IV): sequencing the most valuable type-strain genomes for metagenomic binning, comparative biology and taxonomic classification.</title>
        <authorList>
            <person name="Goeker M."/>
        </authorList>
    </citation>
    <scope>NUCLEOTIDE SEQUENCE [LARGE SCALE GENOMIC DNA]</scope>
    <source>
        <strain evidence="11 12">DSM 21600</strain>
    </source>
</reference>
<evidence type="ECO:0000256" key="5">
    <source>
        <dbReference type="ARBA" id="ARBA00022684"/>
    </source>
</evidence>
<dbReference type="PANTHER" id="PTHR34378:SF1">
    <property type="entry name" value="GLUTAMATE--CYSTEINE LIGASE, CHLOROPLASTIC"/>
    <property type="match status" value="1"/>
</dbReference>
<keyword evidence="12" id="KW-1185">Reference proteome</keyword>
<organism evidence="11 12">
    <name type="scientific">Rhizobium halophytocola</name>
    <dbReference type="NCBI Taxonomy" id="735519"/>
    <lineage>
        <taxon>Bacteria</taxon>
        <taxon>Pseudomonadati</taxon>
        <taxon>Pseudomonadota</taxon>
        <taxon>Alphaproteobacteria</taxon>
        <taxon>Hyphomicrobiales</taxon>
        <taxon>Rhizobiaceae</taxon>
        <taxon>Rhizobium/Agrobacterium group</taxon>
        <taxon>Rhizobium</taxon>
    </lineage>
</organism>
<comment type="function">
    <text evidence="10">Catalyzes the synthesis of gamma-glutamylcysteine (gamma-GC).</text>
</comment>
<dbReference type="InterPro" id="IPR035434">
    <property type="entry name" value="GCL_bact_plant"/>
</dbReference>
<evidence type="ECO:0000256" key="9">
    <source>
        <dbReference type="ARBA" id="ARBA00023157"/>
    </source>
</evidence>
<comment type="caution">
    <text evidence="11">The sequence shown here is derived from an EMBL/GenBank/DDBJ whole genome shotgun (WGS) entry which is preliminary data.</text>
</comment>
<keyword evidence="7 10" id="KW-0067">ATP-binding</keyword>
<dbReference type="Pfam" id="PF04107">
    <property type="entry name" value="GCS2"/>
    <property type="match status" value="1"/>
</dbReference>
<gene>
    <name evidence="11" type="ORF">J2Z17_001934</name>
</gene>
<keyword evidence="4 10" id="KW-0436">Ligase</keyword>
<evidence type="ECO:0000256" key="6">
    <source>
        <dbReference type="ARBA" id="ARBA00022741"/>
    </source>
</evidence>
<evidence type="ECO:0000256" key="8">
    <source>
        <dbReference type="ARBA" id="ARBA00022946"/>
    </source>
</evidence>
<dbReference type="PIRSF" id="PIRSF017901">
    <property type="entry name" value="GCL"/>
    <property type="match status" value="1"/>
</dbReference>
<dbReference type="GO" id="GO:0004357">
    <property type="term" value="F:glutamate-cysteine ligase activity"/>
    <property type="evidence" value="ECO:0007669"/>
    <property type="project" value="UniProtKB-EC"/>
</dbReference>
<protein>
    <recommendedName>
        <fullName evidence="10">Glutamate--cysteine ligase</fullName>
        <ecNumber evidence="10">6.3.2.2</ecNumber>
    </recommendedName>
</protein>
<evidence type="ECO:0000256" key="1">
    <source>
        <dbReference type="ARBA" id="ARBA00005006"/>
    </source>
</evidence>
<evidence type="ECO:0000313" key="12">
    <source>
        <dbReference type="Proteomes" id="UP000759443"/>
    </source>
</evidence>
<dbReference type="SUPFAM" id="SSF55931">
    <property type="entry name" value="Glutamine synthetase/guanido kinase"/>
    <property type="match status" value="1"/>
</dbReference>
<dbReference type="Proteomes" id="UP000759443">
    <property type="component" value="Unassembled WGS sequence"/>
</dbReference>
<proteinExistence type="inferred from homology"/>
<keyword evidence="5" id="KW-0317">Glutathione biosynthesis</keyword>
<dbReference type="EMBL" id="JAGGJU010000004">
    <property type="protein sequence ID" value="MBP1850500.1"/>
    <property type="molecule type" value="Genomic_DNA"/>
</dbReference>